<feature type="transmembrane region" description="Helical" evidence="2">
    <location>
        <begin position="521"/>
        <end position="544"/>
    </location>
</feature>
<comment type="caution">
    <text evidence="3">The sequence shown here is derived from an EMBL/GenBank/DDBJ whole genome shotgun (WGS) entry which is preliminary data.</text>
</comment>
<gene>
    <name evidence="3" type="ORF">PG986_012498</name>
</gene>
<evidence type="ECO:0000256" key="2">
    <source>
        <dbReference type="SAM" id="Phobius"/>
    </source>
</evidence>
<evidence type="ECO:0000313" key="3">
    <source>
        <dbReference type="EMBL" id="KAK7943385.1"/>
    </source>
</evidence>
<evidence type="ECO:0000256" key="1">
    <source>
        <dbReference type="SAM" id="MobiDB-lite"/>
    </source>
</evidence>
<organism evidence="3 4">
    <name type="scientific">Apiospora aurea</name>
    <dbReference type="NCBI Taxonomy" id="335848"/>
    <lineage>
        <taxon>Eukaryota</taxon>
        <taxon>Fungi</taxon>
        <taxon>Dikarya</taxon>
        <taxon>Ascomycota</taxon>
        <taxon>Pezizomycotina</taxon>
        <taxon>Sordariomycetes</taxon>
        <taxon>Xylariomycetidae</taxon>
        <taxon>Amphisphaeriales</taxon>
        <taxon>Apiosporaceae</taxon>
        <taxon>Apiospora</taxon>
    </lineage>
</organism>
<feature type="transmembrane region" description="Helical" evidence="2">
    <location>
        <begin position="93"/>
        <end position="115"/>
    </location>
</feature>
<reference evidence="3 4" key="1">
    <citation type="submission" date="2023-01" db="EMBL/GenBank/DDBJ databases">
        <title>Analysis of 21 Apiospora genomes using comparative genomics revels a genus with tremendous synthesis potential of carbohydrate active enzymes and secondary metabolites.</title>
        <authorList>
            <person name="Sorensen T."/>
        </authorList>
    </citation>
    <scope>NUCLEOTIDE SEQUENCE [LARGE SCALE GENOMIC DNA]</scope>
    <source>
        <strain evidence="3 4">CBS 24483</strain>
    </source>
</reference>
<dbReference type="GeneID" id="92081782"/>
<keyword evidence="2" id="KW-1133">Transmembrane helix</keyword>
<sequence length="639" mass="68035">MDPMSSANLLGARTPPDNAESPRHGVPPPGMSHSTGSAMKLEMSPIDPGSHAGGESVEIARDENHADKQEPRPPTATVPAASRRWETGVMTNLPWTFIIALLGTITWFGGCIGVVSAADRTKTSSWAVSPTVILAILGPLGSMMLQYALSCGLAITWWHSALNGTTLGTLHRQWDHGTSAWAAVTSRTHMDKIAIAKLVVLSVFAVNPLLQRALTTNLSTEREDVVVSTAAATDVKSLQSMNFTDASIDGFFNPVQLSPQMAWIKQQFTERAPISGAISGCTGNCSGTLTAAGIDAQCNTVRNTSFIANYGKGAGGETPVFKTGTNIMNSRTGAFFNLTIFYAETNIDQDDNYSAYEEMKSCRGMSTTVTCVLQHAIVAYPFAQKDGVIVPETQPARIRVLSTEPALVSGHQPSAPDHEPIFGGLSIAADSILNSTGTVHTMGKYGWGFRTSGPLTATYLVRGGDKQTCAVAFDDPTDHVLAKLHEIMFRVAVAAPNASSPRAEFVAQQQTVAIIYESRYIYLWGAMAITMLAIAAVGWTAAGFQSLGRPVSLSPLEIANAFGPPLLRDPGTSNMTIDELMGAYHGTGVQYMTTEVDHAGDRKGGTEDMDIEASASGKRLQMCFPGHGTRPQAQDLFTG</sequence>
<accession>A0ABR1Q0E8</accession>
<keyword evidence="2" id="KW-0812">Transmembrane</keyword>
<keyword evidence="2" id="KW-0472">Membrane</keyword>
<dbReference type="PANTHER" id="PTHR37576:SF2">
    <property type="entry name" value="DEFECT AT LOW TEMPERATURE PROTEIN 1"/>
    <property type="match status" value="1"/>
</dbReference>
<keyword evidence="4" id="KW-1185">Reference proteome</keyword>
<dbReference type="InterPro" id="IPR021514">
    <property type="entry name" value="DUF3176"/>
</dbReference>
<feature type="transmembrane region" description="Helical" evidence="2">
    <location>
        <begin position="127"/>
        <end position="149"/>
    </location>
</feature>
<name>A0ABR1Q0E8_9PEZI</name>
<feature type="region of interest" description="Disordered" evidence="1">
    <location>
        <begin position="1"/>
        <end position="55"/>
    </location>
</feature>
<dbReference type="RefSeq" id="XP_066695416.1">
    <property type="nucleotide sequence ID" value="XM_066848720.1"/>
</dbReference>
<protein>
    <submittedName>
        <fullName evidence="3">Uncharacterized protein</fullName>
    </submittedName>
</protein>
<dbReference type="Pfam" id="PF11374">
    <property type="entry name" value="DUF3176"/>
    <property type="match status" value="1"/>
</dbReference>
<dbReference type="EMBL" id="JAQQWE010000008">
    <property type="protein sequence ID" value="KAK7943385.1"/>
    <property type="molecule type" value="Genomic_DNA"/>
</dbReference>
<evidence type="ECO:0000313" key="4">
    <source>
        <dbReference type="Proteomes" id="UP001391051"/>
    </source>
</evidence>
<dbReference type="PANTHER" id="PTHR37576">
    <property type="entry name" value="DEFECT AT LOW TEMPERATURE PROTEIN 1"/>
    <property type="match status" value="1"/>
</dbReference>
<proteinExistence type="predicted"/>
<dbReference type="Proteomes" id="UP001391051">
    <property type="component" value="Unassembled WGS sequence"/>
</dbReference>